<dbReference type="PROSITE" id="PS51352">
    <property type="entry name" value="THIOREDOXIN_2"/>
    <property type="match status" value="1"/>
</dbReference>
<dbReference type="Proteomes" id="UP000243073">
    <property type="component" value="Unassembled WGS sequence"/>
</dbReference>
<dbReference type="InterPro" id="IPR036249">
    <property type="entry name" value="Thioredoxin-like_sf"/>
</dbReference>
<dbReference type="InterPro" id="IPR018219">
    <property type="entry name" value="Tpx_CS"/>
</dbReference>
<dbReference type="EC" id="1.11.1.24" evidence="6"/>
<dbReference type="CDD" id="cd03014">
    <property type="entry name" value="PRX_Atyp2cys"/>
    <property type="match status" value="1"/>
</dbReference>
<dbReference type="PROSITE" id="PS01265">
    <property type="entry name" value="TPX"/>
    <property type="match status" value="1"/>
</dbReference>
<dbReference type="InterPro" id="IPR013766">
    <property type="entry name" value="Thioredoxin_domain"/>
</dbReference>
<dbReference type="EMBL" id="MDKE01000015">
    <property type="protein sequence ID" value="OIN10429.1"/>
    <property type="molecule type" value="Genomic_DNA"/>
</dbReference>
<keyword evidence="2 6" id="KW-0049">Antioxidant</keyword>
<protein>
    <recommendedName>
        <fullName evidence="6">Thiol peroxidase</fullName>
        <shortName evidence="6">Tpx</shortName>
        <ecNumber evidence="6">1.11.1.24</ecNumber>
    </recommendedName>
    <alternativeName>
        <fullName evidence="6">Peroxiredoxin tpx</fullName>
        <shortName evidence="6">Prx</shortName>
    </alternativeName>
    <alternativeName>
        <fullName evidence="6">Thioredoxin peroxidase</fullName>
    </alternativeName>
    <alternativeName>
        <fullName evidence="6">Thioredoxin-dependent peroxiredoxin</fullName>
    </alternativeName>
</protein>
<gene>
    <name evidence="6" type="primary">tpx</name>
    <name evidence="8" type="ORF">BFR47_12900</name>
</gene>
<keyword evidence="3 6" id="KW-0560">Oxidoreductase</keyword>
<dbReference type="InterPro" id="IPR013740">
    <property type="entry name" value="Redoxin"/>
</dbReference>
<evidence type="ECO:0000256" key="2">
    <source>
        <dbReference type="ARBA" id="ARBA00022862"/>
    </source>
</evidence>
<dbReference type="HAMAP" id="MF_00269">
    <property type="entry name" value="Tpx"/>
    <property type="match status" value="1"/>
</dbReference>
<dbReference type="PANTHER" id="PTHR43110">
    <property type="entry name" value="THIOL PEROXIDASE"/>
    <property type="match status" value="1"/>
</dbReference>
<dbReference type="RefSeq" id="WP_071472402.1">
    <property type="nucleotide sequence ID" value="NZ_MDKE01000015.1"/>
</dbReference>
<accession>A0A1J4QDT4</accession>
<comment type="subunit">
    <text evidence="6">Homodimer.</text>
</comment>
<dbReference type="SUPFAM" id="SSF52833">
    <property type="entry name" value="Thioredoxin-like"/>
    <property type="match status" value="1"/>
</dbReference>
<dbReference type="OrthoDB" id="9781543at2"/>
<feature type="disulfide bond" description="Redox-active" evidence="6">
    <location>
        <begin position="60"/>
        <end position="94"/>
    </location>
</feature>
<dbReference type="PANTHER" id="PTHR43110:SF1">
    <property type="entry name" value="THIOL PEROXIDASE"/>
    <property type="match status" value="1"/>
</dbReference>
<sequence length="166" mass="17442">MSTVTFQGNSVAVSGQFPQAGQAAPDFTLTGADLNDIRLADFKGQKLLLNIFPSVDTGVCATSVRTFNEKAAALANTKVLCVSMDLPFAFGRFCAAEGIENVQVASAFRHAEFLNAYGVALSDGALRGLSARAVVCIDEQGKVVYSERVAELTDEPAYDPAVAALS</sequence>
<name>A0A1J4QDT4_9GAMM</name>
<dbReference type="InterPro" id="IPR050455">
    <property type="entry name" value="Tpx_Peroxidase_subfamily"/>
</dbReference>
<keyword evidence="1 6" id="KW-0575">Peroxidase</keyword>
<evidence type="ECO:0000256" key="4">
    <source>
        <dbReference type="ARBA" id="ARBA00023157"/>
    </source>
</evidence>
<proteinExistence type="inferred from homology"/>
<dbReference type="STRING" id="1414654.BFR47_12900"/>
<dbReference type="GO" id="GO:0008379">
    <property type="term" value="F:thioredoxin peroxidase activity"/>
    <property type="evidence" value="ECO:0007669"/>
    <property type="project" value="UniProtKB-UniRule"/>
</dbReference>
<keyword evidence="5 6" id="KW-0676">Redox-active center</keyword>
<dbReference type="Gene3D" id="3.40.30.10">
    <property type="entry name" value="Glutaredoxin"/>
    <property type="match status" value="1"/>
</dbReference>
<evidence type="ECO:0000313" key="9">
    <source>
        <dbReference type="Proteomes" id="UP000243073"/>
    </source>
</evidence>
<feature type="active site" description="Cysteine sulfenic acid (-SOH) intermediate" evidence="6">
    <location>
        <position position="60"/>
    </location>
</feature>
<evidence type="ECO:0000256" key="1">
    <source>
        <dbReference type="ARBA" id="ARBA00022559"/>
    </source>
</evidence>
<comment type="catalytic activity">
    <reaction evidence="6">
        <text>a hydroperoxide + [thioredoxin]-dithiol = an alcohol + [thioredoxin]-disulfide + H2O</text>
        <dbReference type="Rhea" id="RHEA:62620"/>
        <dbReference type="Rhea" id="RHEA-COMP:10698"/>
        <dbReference type="Rhea" id="RHEA-COMP:10700"/>
        <dbReference type="ChEBI" id="CHEBI:15377"/>
        <dbReference type="ChEBI" id="CHEBI:29950"/>
        <dbReference type="ChEBI" id="CHEBI:30879"/>
        <dbReference type="ChEBI" id="CHEBI:35924"/>
        <dbReference type="ChEBI" id="CHEBI:50058"/>
        <dbReference type="EC" id="1.11.1.24"/>
    </reaction>
</comment>
<keyword evidence="4 6" id="KW-1015">Disulfide bond</keyword>
<evidence type="ECO:0000256" key="6">
    <source>
        <dbReference type="HAMAP-Rule" id="MF_00269"/>
    </source>
</evidence>
<dbReference type="Pfam" id="PF08534">
    <property type="entry name" value="Redoxin"/>
    <property type="match status" value="1"/>
</dbReference>
<dbReference type="InterPro" id="IPR002065">
    <property type="entry name" value="TPX"/>
</dbReference>
<comment type="caution">
    <text evidence="8">The sequence shown here is derived from an EMBL/GenBank/DDBJ whole genome shotgun (WGS) entry which is preliminary data.</text>
</comment>
<evidence type="ECO:0000313" key="8">
    <source>
        <dbReference type="EMBL" id="OIN10429.1"/>
    </source>
</evidence>
<dbReference type="NCBIfam" id="NF001808">
    <property type="entry name" value="PRK00522.1"/>
    <property type="match status" value="1"/>
</dbReference>
<dbReference type="AlphaFoldDB" id="A0A1J4QDT4"/>
<evidence type="ECO:0000256" key="5">
    <source>
        <dbReference type="ARBA" id="ARBA00023284"/>
    </source>
</evidence>
<comment type="function">
    <text evidence="6">Thiol-specific peroxidase that catalyzes the reduction of hydrogen peroxide and organic hydroperoxides to water and alcohols, respectively. Plays a role in cell protection against oxidative stress by detoxifying peroxides.</text>
</comment>
<organism evidence="8 9">
    <name type="scientific">Oceanisphaera psychrotolerans</name>
    <dbReference type="NCBI Taxonomy" id="1414654"/>
    <lineage>
        <taxon>Bacteria</taxon>
        <taxon>Pseudomonadati</taxon>
        <taxon>Pseudomonadota</taxon>
        <taxon>Gammaproteobacteria</taxon>
        <taxon>Aeromonadales</taxon>
        <taxon>Aeromonadaceae</taxon>
        <taxon>Oceanisphaera</taxon>
    </lineage>
</organism>
<comment type="miscellaneous">
    <text evidence="6">The active site is a conserved redox-active cysteine residue, the peroxidatic cysteine (C(P)), which makes the nucleophilic attack on the peroxide substrate. The peroxide oxidizes the C(P)-SH to cysteine sulfenic acid (C(P)-SOH), which then reacts with another cysteine residue, the resolving cysteine (C(R)), to form a disulfide bridge. The disulfide is subsequently reduced by an appropriate electron donor to complete the catalytic cycle. In this atypical 2-Cys peroxiredoxin, C(R) is present in the same subunit to form an intramolecular disulfide. The disulfide is subsequently reduced by thioredoxin.</text>
</comment>
<evidence type="ECO:0000256" key="3">
    <source>
        <dbReference type="ARBA" id="ARBA00023002"/>
    </source>
</evidence>
<evidence type="ECO:0000259" key="7">
    <source>
        <dbReference type="PROSITE" id="PS51352"/>
    </source>
</evidence>
<feature type="domain" description="Thioredoxin" evidence="7">
    <location>
        <begin position="18"/>
        <end position="166"/>
    </location>
</feature>
<comment type="similarity">
    <text evidence="6">Belongs to the peroxiredoxin family. Tpx subfamily.</text>
</comment>
<reference evidence="8 9" key="1">
    <citation type="submission" date="2016-07" db="EMBL/GenBank/DDBJ databases">
        <title>Draft Genome Sequence of Oceanisphaera psychrotolerans, isolated from coastal sediment samples.</title>
        <authorList>
            <person name="Zhuo S."/>
            <person name="Ruan Z."/>
        </authorList>
    </citation>
    <scope>NUCLEOTIDE SEQUENCE [LARGE SCALE GENOMIC DNA]</scope>
    <source>
        <strain evidence="8 9">LAM-WHM-ZC</strain>
    </source>
</reference>
<keyword evidence="9" id="KW-1185">Reference proteome</keyword>